<proteinExistence type="predicted"/>
<name>A0A848L953_9BACT</name>
<dbReference type="EMBL" id="JABBJJ010000037">
    <property type="protein sequence ID" value="NMO15359.1"/>
    <property type="molecule type" value="Genomic_DNA"/>
</dbReference>
<protein>
    <submittedName>
        <fullName evidence="1">Uncharacterized protein</fullName>
    </submittedName>
</protein>
<accession>A0A848L953</accession>
<dbReference type="AlphaFoldDB" id="A0A848L953"/>
<organism evidence="1 2">
    <name type="scientific">Pyxidicoccus fallax</name>
    <dbReference type="NCBI Taxonomy" id="394095"/>
    <lineage>
        <taxon>Bacteria</taxon>
        <taxon>Pseudomonadati</taxon>
        <taxon>Myxococcota</taxon>
        <taxon>Myxococcia</taxon>
        <taxon>Myxococcales</taxon>
        <taxon>Cystobacterineae</taxon>
        <taxon>Myxococcaceae</taxon>
        <taxon>Pyxidicoccus</taxon>
    </lineage>
</organism>
<comment type="caution">
    <text evidence="1">The sequence shown here is derived from an EMBL/GenBank/DDBJ whole genome shotgun (WGS) entry which is preliminary data.</text>
</comment>
<keyword evidence="2" id="KW-1185">Reference proteome</keyword>
<dbReference type="RefSeq" id="WP_169344652.1">
    <property type="nucleotide sequence ID" value="NZ_JABBJJ010000037.1"/>
</dbReference>
<dbReference type="Proteomes" id="UP000518300">
    <property type="component" value="Unassembled WGS sequence"/>
</dbReference>
<sequence>MLYNAFEPGLQILGQALYTIADGFGAFRSIAAQYFLAEGVGSQNPDGTLKLDLGAWYPVEAELRVMRKVEQELGSLIIFNAGKKIPENAAFPPSADIHTGLAAIDIAYHMNHGKNGRPLFDPATGRKSNGIGSLAYRPSATGNGGVLTAHTFYPDEFIRGLIVAMAAKFKPQVRVQVDPSQPSISKGGETTTWLISW</sequence>
<reference evidence="1 2" key="1">
    <citation type="submission" date="2020-04" db="EMBL/GenBank/DDBJ databases">
        <title>Draft genome of Pyxidicoccus fallax type strain.</title>
        <authorList>
            <person name="Whitworth D.E."/>
        </authorList>
    </citation>
    <scope>NUCLEOTIDE SEQUENCE [LARGE SCALE GENOMIC DNA]</scope>
    <source>
        <strain evidence="1 2">DSM 14698</strain>
    </source>
</reference>
<evidence type="ECO:0000313" key="1">
    <source>
        <dbReference type="EMBL" id="NMO15359.1"/>
    </source>
</evidence>
<evidence type="ECO:0000313" key="2">
    <source>
        <dbReference type="Proteomes" id="UP000518300"/>
    </source>
</evidence>
<gene>
    <name evidence="1" type="ORF">HG543_10900</name>
</gene>